<reference evidence="2 3" key="1">
    <citation type="journal article" date="2018" name="Sci. Rep.">
        <title>Genomic signatures of local adaptation to the degree of environmental predictability in rotifers.</title>
        <authorList>
            <person name="Franch-Gras L."/>
            <person name="Hahn C."/>
            <person name="Garcia-Roger E.M."/>
            <person name="Carmona M.J."/>
            <person name="Serra M."/>
            <person name="Gomez A."/>
        </authorList>
    </citation>
    <scope>NUCLEOTIDE SEQUENCE [LARGE SCALE GENOMIC DNA]</scope>
    <source>
        <strain evidence="2">HYR1</strain>
    </source>
</reference>
<evidence type="ECO:0000256" key="1">
    <source>
        <dbReference type="SAM" id="MobiDB-lite"/>
    </source>
</evidence>
<feature type="compositionally biased region" description="Basic and acidic residues" evidence="1">
    <location>
        <begin position="118"/>
        <end position="127"/>
    </location>
</feature>
<feature type="region of interest" description="Disordered" evidence="1">
    <location>
        <begin position="151"/>
        <end position="262"/>
    </location>
</feature>
<feature type="region of interest" description="Disordered" evidence="1">
    <location>
        <begin position="1"/>
        <end position="107"/>
    </location>
</feature>
<proteinExistence type="predicted"/>
<dbReference type="AlphaFoldDB" id="A0A3M7QMF6"/>
<organism evidence="2 3">
    <name type="scientific">Brachionus plicatilis</name>
    <name type="common">Marine rotifer</name>
    <name type="synonym">Brachionus muelleri</name>
    <dbReference type="NCBI Taxonomy" id="10195"/>
    <lineage>
        <taxon>Eukaryota</taxon>
        <taxon>Metazoa</taxon>
        <taxon>Spiralia</taxon>
        <taxon>Gnathifera</taxon>
        <taxon>Rotifera</taxon>
        <taxon>Eurotatoria</taxon>
        <taxon>Monogononta</taxon>
        <taxon>Pseudotrocha</taxon>
        <taxon>Ploima</taxon>
        <taxon>Brachionidae</taxon>
        <taxon>Brachionus</taxon>
    </lineage>
</organism>
<feature type="compositionally biased region" description="Basic and acidic residues" evidence="1">
    <location>
        <begin position="75"/>
        <end position="86"/>
    </location>
</feature>
<gene>
    <name evidence="2" type="ORF">BpHYR1_036534</name>
</gene>
<evidence type="ECO:0000313" key="3">
    <source>
        <dbReference type="Proteomes" id="UP000276133"/>
    </source>
</evidence>
<dbReference type="EMBL" id="REGN01005742">
    <property type="protein sequence ID" value="RNA12231.1"/>
    <property type="molecule type" value="Genomic_DNA"/>
</dbReference>
<feature type="region of interest" description="Disordered" evidence="1">
    <location>
        <begin position="112"/>
        <end position="131"/>
    </location>
</feature>
<comment type="caution">
    <text evidence="2">The sequence shown here is derived from an EMBL/GenBank/DDBJ whole genome shotgun (WGS) entry which is preliminary data.</text>
</comment>
<feature type="compositionally biased region" description="Basic residues" evidence="1">
    <location>
        <begin position="246"/>
        <end position="255"/>
    </location>
</feature>
<accession>A0A3M7QMF6</accession>
<protein>
    <submittedName>
        <fullName evidence="2">Uncharacterized protein</fullName>
    </submittedName>
</protein>
<feature type="compositionally biased region" description="Polar residues" evidence="1">
    <location>
        <begin position="9"/>
        <end position="19"/>
    </location>
</feature>
<feature type="compositionally biased region" description="Basic and acidic residues" evidence="1">
    <location>
        <begin position="172"/>
        <end position="181"/>
    </location>
</feature>
<sequence>MKTIRVKDQSTQTTPSLTSRPPFRRTVEHSTPMETPEQAKDHRIDDTFPKSSNLILEPSKTPLNFDESSSPHFKLSVDETSKDYSPKSRIKQTCRSPSNNDSRKKLKLSQIESPDLQINHHDNHEQSSESQAMNHAINRIAVIDNSMGDYSSHDPVDVEPDFKILKKRGRPKKSEASEKQSVKKAATVPAQKMAKNEQKVTKSETMATRKSGAKQYETPVTTKKSSISVTRMEETPEEEKTEPRPKTPRSPRTKREKLGKQRENLMKKIENLELKLEECKNPNPNLRRSMRIREKMIRNYHDEISVLMNLVHFVESQDEILMRQQRRFKEKSESIIRRPVGRRAKQLRIVSDEDSNSS</sequence>
<keyword evidence="3" id="KW-1185">Reference proteome</keyword>
<dbReference type="Proteomes" id="UP000276133">
    <property type="component" value="Unassembled WGS sequence"/>
</dbReference>
<feature type="compositionally biased region" description="Polar residues" evidence="1">
    <location>
        <begin position="218"/>
        <end position="229"/>
    </location>
</feature>
<feature type="compositionally biased region" description="Basic and acidic residues" evidence="1">
    <location>
        <begin position="37"/>
        <end position="48"/>
    </location>
</feature>
<evidence type="ECO:0000313" key="2">
    <source>
        <dbReference type="EMBL" id="RNA12231.1"/>
    </source>
</evidence>
<feature type="compositionally biased region" description="Basic and acidic residues" evidence="1">
    <location>
        <begin position="151"/>
        <end position="164"/>
    </location>
</feature>
<name>A0A3M7QMF6_BRAPC</name>
<feature type="compositionally biased region" description="Polar residues" evidence="1">
    <location>
        <begin position="91"/>
        <end position="100"/>
    </location>
</feature>